<dbReference type="InterPro" id="IPR003877">
    <property type="entry name" value="SPRY_dom"/>
</dbReference>
<feature type="region of interest" description="Disordered" evidence="1">
    <location>
        <begin position="1"/>
        <end position="20"/>
    </location>
</feature>
<dbReference type="Proteomes" id="UP000323011">
    <property type="component" value="Unassembled WGS sequence"/>
</dbReference>
<dbReference type="InterPro" id="IPR043136">
    <property type="entry name" value="B30.2/SPRY_sf"/>
</dbReference>
<dbReference type="InterPro" id="IPR013320">
    <property type="entry name" value="ConA-like_dom_sf"/>
</dbReference>
<feature type="compositionally biased region" description="Low complexity" evidence="1">
    <location>
        <begin position="747"/>
        <end position="763"/>
    </location>
</feature>
<feature type="compositionally biased region" description="Low complexity" evidence="1">
    <location>
        <begin position="832"/>
        <end position="844"/>
    </location>
</feature>
<comment type="caution">
    <text evidence="3">The sequence shown here is derived from an EMBL/GenBank/DDBJ whole genome shotgun (WGS) entry which is preliminary data.</text>
</comment>
<feature type="compositionally biased region" description="Low complexity" evidence="1">
    <location>
        <begin position="705"/>
        <end position="721"/>
    </location>
</feature>
<feature type="compositionally biased region" description="Acidic residues" evidence="1">
    <location>
        <begin position="1426"/>
        <end position="1443"/>
    </location>
</feature>
<proteinExistence type="predicted"/>
<protein>
    <recommendedName>
        <fullName evidence="2">B30.2/SPRY domain-containing protein</fullName>
    </recommendedName>
</protein>
<feature type="region of interest" description="Disordered" evidence="1">
    <location>
        <begin position="1410"/>
        <end position="1457"/>
    </location>
</feature>
<evidence type="ECO:0000256" key="1">
    <source>
        <dbReference type="SAM" id="MobiDB-lite"/>
    </source>
</evidence>
<feature type="region of interest" description="Disordered" evidence="1">
    <location>
        <begin position="803"/>
        <end position="854"/>
    </location>
</feature>
<feature type="region of interest" description="Disordered" evidence="1">
    <location>
        <begin position="694"/>
        <end position="721"/>
    </location>
</feature>
<dbReference type="Gene3D" id="2.60.120.920">
    <property type="match status" value="1"/>
</dbReference>
<feature type="compositionally biased region" description="Low complexity" evidence="1">
    <location>
        <begin position="8"/>
        <end position="20"/>
    </location>
</feature>
<gene>
    <name evidence="3" type="ORF">FNF29_00986</name>
</gene>
<dbReference type="SUPFAM" id="SSF49899">
    <property type="entry name" value="Concanavalin A-like lectins/glucanases"/>
    <property type="match status" value="1"/>
</dbReference>
<evidence type="ECO:0000313" key="3">
    <source>
        <dbReference type="EMBL" id="KAA0156877.1"/>
    </source>
</evidence>
<reference evidence="3 4" key="1">
    <citation type="submission" date="2019-07" db="EMBL/GenBank/DDBJ databases">
        <title>Genomes of Cafeteria roenbergensis.</title>
        <authorList>
            <person name="Fischer M.G."/>
            <person name="Hackl T."/>
            <person name="Roman M."/>
        </authorList>
    </citation>
    <scope>NUCLEOTIDE SEQUENCE [LARGE SCALE GENOMIC DNA]</scope>
    <source>
        <strain evidence="3 4">BVI</strain>
    </source>
</reference>
<feature type="region of interest" description="Disordered" evidence="1">
    <location>
        <begin position="262"/>
        <end position="306"/>
    </location>
</feature>
<dbReference type="EMBL" id="VLTN01000003">
    <property type="protein sequence ID" value="KAA0156877.1"/>
    <property type="molecule type" value="Genomic_DNA"/>
</dbReference>
<sequence length="1600" mass="159897">MVGCQEVSAASPSSRGRASGRAGLFTQRAAGGIGGDFSPPQRTAKAASDNRMAAAAASAAASVASSDSVEATGPLSRFRAAAAGDMKGAKAKQAGLRLFSRLVAAPAPGREQPASTAAGGALGGIAATLARSQSLGLFQETSPPRGFVVQPLAMPAGTEAFASVNGAAAELALTPDTKTHWSSTHMASVLGVKLPSTAPMVAAGIRLLFGCEAKPDAEVKPGALEATLPERMNVQVRLAPSKEGGSPSSWVSVVNAQCVGASDDSDAKSAATSDSDSDADDGGGDKAGEPSSAQQEQSSEAGAAASSAALLPAATASSAPDAAARSSVAAACVKATFKAPAEPLAPVDLVFHQPLRVVAVRIRMRGRFPLPEAASGPFGASSVKQEHTVVRFQLLELPDERTAPSALSSLGAVRTWLGNAAAAAMAADPSLGTAAAAIQALTDLARASGSLVDLLAVSRALHAAGDAALPPAVASSVAKLVAAVEATREAANARVSAEELSGRRLTGSAGGAPTWGPLQAKWAKGKGYSTSSLTLSDGDTVVRSQSSPTVQVATAGPFKSGRAEWTFLLVEDSTSQCSCFGLATLPITDGNYSGSSQLWMYRAFNGQRYNLGDSSSAPSELGEAAKVQKGQTIRFVLDFEKGSSGEVRAFVQGKDVGVAFTGIRGKSVFPAVQFYSSGREVRIVSVKGPHSAGVPIGEGEAVDDGGASEAQSGGSASAEAALRQATHAGRLELVRVAGRQGASSRSGDAPGLGAAAGDATTGDGFLPQQDVRAALRSFAGAIFEGTDGLPEVSAKDLALAKKLEGEEEQEEPGEGGDADSEAGESKHEEGQAGEAARAGAASGGLHAEPFPESPLRLDQATPALAFAGGHAIMAQADPAVPLWGAVGVGGRAPEKPEGASQTAVAAAGSAGPELVVAGPDSKALKIARSLALVCPSEAEVASTHGPPPVGGADQEEAEAEAVAAVLEASGCSADGAAAALAARRAAAWGPGARAFAYWTAALDGKYMHFSAQCAVHSKVLKRVEATAADEDAATSTAAGEDEVASLSSVRIAFELLGDGRVLHRVESAQAAPGELLSAELSASVLGVRRLTVRAWCGSAEHNRVCAVLVNPTALPCTDWICGGWRNDRRSLVCRVHGVRRGEPLPAAPAAVGSEAGTARSAAASLLDAAGRLAREYAREMRHFGAAHVPDPLPSGAHAVSAWPLESPYAVDTSPAALLAAAATLGRARTAAEATTAAGAGAAMAHGSPAQVARAADLAMACVRRLAVSRVALDEADAVAHASGLAARAAGKAAAEQALVSVRAELQAVADSASLAETEAGRAAVEALAALSAFHGGADATPAWEAAVRSAGSGGAVLEVELPWPSCVRGAASASTMAFGGALDGFAAAASALPGATVSVGDAAREAEADAAAAASGASDGKKNGGDGDDEGGAGLDDLDEDEGASPATGKDAAAKADKRRRAMRGAWRKLGSSTIAPTDTAVLFLRAACAARGWPASTAAIWPARAFLFIGLPSAADAAAVLGDNGLLSAALATVGINDWSPSRGSAALASTVRVAARADWPRAEALPTQPKAVVRLYTGAAADMSAVRESLLRQLGPRE</sequence>
<accession>A0A5A8CWR8</accession>
<organism evidence="3 4">
    <name type="scientific">Cafeteria roenbergensis</name>
    <name type="common">Marine flagellate</name>
    <dbReference type="NCBI Taxonomy" id="33653"/>
    <lineage>
        <taxon>Eukaryota</taxon>
        <taxon>Sar</taxon>
        <taxon>Stramenopiles</taxon>
        <taxon>Bigyra</taxon>
        <taxon>Opalozoa</taxon>
        <taxon>Bicosoecida</taxon>
        <taxon>Cafeteriaceae</taxon>
        <taxon>Cafeteria</taxon>
    </lineage>
</organism>
<dbReference type="PANTHER" id="PTHR12245">
    <property type="entry name" value="SPRY DOMAIN CONTAINING SOCS BOX PROTEIN"/>
    <property type="match status" value="1"/>
</dbReference>
<dbReference type="PROSITE" id="PS50188">
    <property type="entry name" value="B302_SPRY"/>
    <property type="match status" value="1"/>
</dbReference>
<dbReference type="Pfam" id="PF00622">
    <property type="entry name" value="SPRY"/>
    <property type="match status" value="1"/>
</dbReference>
<feature type="domain" description="B30.2/SPRY" evidence="2">
    <location>
        <begin position="500"/>
        <end position="690"/>
    </location>
</feature>
<feature type="region of interest" description="Disordered" evidence="1">
    <location>
        <begin position="738"/>
        <end position="763"/>
    </location>
</feature>
<dbReference type="PANTHER" id="PTHR12245:SF5">
    <property type="entry name" value="SPRY DOMAIN-CONTAINING SOCS BOX PROTEIN 3"/>
    <property type="match status" value="1"/>
</dbReference>
<dbReference type="InterPro" id="IPR001870">
    <property type="entry name" value="B30.2/SPRY"/>
</dbReference>
<feature type="compositionally biased region" description="Acidic residues" evidence="1">
    <location>
        <begin position="805"/>
        <end position="822"/>
    </location>
</feature>
<name>A0A5A8CWR8_CAFRO</name>
<keyword evidence="4" id="KW-1185">Reference proteome</keyword>
<feature type="compositionally biased region" description="Low complexity" evidence="1">
    <location>
        <begin position="289"/>
        <end position="306"/>
    </location>
</feature>
<evidence type="ECO:0000259" key="2">
    <source>
        <dbReference type="PROSITE" id="PS50188"/>
    </source>
</evidence>
<feature type="region of interest" description="Disordered" evidence="1">
    <location>
        <begin position="29"/>
        <end position="50"/>
    </location>
</feature>
<evidence type="ECO:0000313" key="4">
    <source>
        <dbReference type="Proteomes" id="UP000323011"/>
    </source>
</evidence>
<dbReference type="InterPro" id="IPR050672">
    <property type="entry name" value="FBXO45-Fsn/SPSB_families"/>
</dbReference>